<evidence type="ECO:0000256" key="6">
    <source>
        <dbReference type="ARBA" id="ARBA00042926"/>
    </source>
</evidence>
<dbReference type="SUPFAM" id="SSF55347">
    <property type="entry name" value="Glyceraldehyde-3-phosphate dehydrogenase-like, C-terminal domain"/>
    <property type="match status" value="1"/>
</dbReference>
<evidence type="ECO:0000256" key="9">
    <source>
        <dbReference type="ARBA" id="ARBA00047423"/>
    </source>
</evidence>
<name>A0A553QKD8_9TELE</name>
<dbReference type="OrthoDB" id="2129491at2759"/>
<evidence type="ECO:0000313" key="13">
    <source>
        <dbReference type="EMBL" id="TRY90176.1"/>
    </source>
</evidence>
<evidence type="ECO:0000256" key="2">
    <source>
        <dbReference type="ARBA" id="ARBA00023002"/>
    </source>
</evidence>
<accession>A0A553QKD8</accession>
<dbReference type="EC" id="1.3.1.20" evidence="3"/>
<feature type="domain" description="Gfo/Idh/MocA-like oxidoreductase N-terminal" evidence="11">
    <location>
        <begin position="114"/>
        <end position="208"/>
    </location>
</feature>
<dbReference type="Gene3D" id="3.30.360.10">
    <property type="entry name" value="Dihydrodipicolinate Reductase, domain 2"/>
    <property type="match status" value="1"/>
</dbReference>
<proteinExistence type="inferred from homology"/>
<dbReference type="GO" id="GO:0047115">
    <property type="term" value="F:trans-1,2-dihydrobenzene-1,2-diol dehydrogenase activity"/>
    <property type="evidence" value="ECO:0007669"/>
    <property type="project" value="UniProtKB-EC"/>
</dbReference>
<evidence type="ECO:0000256" key="10">
    <source>
        <dbReference type="ARBA" id="ARBA00049233"/>
    </source>
</evidence>
<dbReference type="InterPro" id="IPR050984">
    <property type="entry name" value="Gfo/Idh/MocA_domain"/>
</dbReference>
<gene>
    <name evidence="13" type="ORF">DNTS_033360</name>
</gene>
<evidence type="ECO:0000313" key="14">
    <source>
        <dbReference type="Proteomes" id="UP000316079"/>
    </source>
</evidence>
<comment type="catalytic activity">
    <reaction evidence="9">
        <text>(1R,2R)-1,2-dihydrobenzene-1,2-diol + NADP(+) = catechol + NADPH + H(+)</text>
        <dbReference type="Rhea" id="RHEA:16729"/>
        <dbReference type="ChEBI" id="CHEBI:10702"/>
        <dbReference type="ChEBI" id="CHEBI:15378"/>
        <dbReference type="ChEBI" id="CHEBI:18135"/>
        <dbReference type="ChEBI" id="CHEBI:57783"/>
        <dbReference type="ChEBI" id="CHEBI:58349"/>
        <dbReference type="EC" id="1.3.1.20"/>
    </reaction>
</comment>
<evidence type="ECO:0000259" key="12">
    <source>
        <dbReference type="Pfam" id="PF22725"/>
    </source>
</evidence>
<evidence type="ECO:0000259" key="11">
    <source>
        <dbReference type="Pfam" id="PF01408"/>
    </source>
</evidence>
<dbReference type="GO" id="GO:0000166">
    <property type="term" value="F:nucleotide binding"/>
    <property type="evidence" value="ECO:0007669"/>
    <property type="project" value="InterPro"/>
</dbReference>
<dbReference type="Pfam" id="PF01408">
    <property type="entry name" value="GFO_IDH_MocA"/>
    <property type="match status" value="1"/>
</dbReference>
<dbReference type="Pfam" id="PF22725">
    <property type="entry name" value="GFO_IDH_MocA_C3"/>
    <property type="match status" value="1"/>
</dbReference>
<dbReference type="PANTHER" id="PTHR22604">
    <property type="entry name" value="OXIDOREDUCTASES"/>
    <property type="match status" value="1"/>
</dbReference>
<dbReference type="EMBL" id="SRMA01025875">
    <property type="protein sequence ID" value="TRY90176.1"/>
    <property type="molecule type" value="Genomic_DNA"/>
</dbReference>
<dbReference type="InterPro" id="IPR000683">
    <property type="entry name" value="Gfo/Idh/MocA-like_OxRdtase_N"/>
</dbReference>
<evidence type="ECO:0000256" key="5">
    <source>
        <dbReference type="ARBA" id="ARBA00040603"/>
    </source>
</evidence>
<evidence type="ECO:0000256" key="4">
    <source>
        <dbReference type="ARBA" id="ARBA00038984"/>
    </source>
</evidence>
<evidence type="ECO:0000256" key="1">
    <source>
        <dbReference type="ARBA" id="ARBA00010928"/>
    </source>
</evidence>
<protein>
    <recommendedName>
        <fullName evidence="5">Trans-1,2-dihydrobenzene-1,2-diol dehydrogenase</fullName>
        <ecNumber evidence="4">1.1.1.179</ecNumber>
        <ecNumber evidence="3">1.3.1.20</ecNumber>
    </recommendedName>
    <alternativeName>
        <fullName evidence="8">D-xylose 1-dehydrogenase</fullName>
    </alternativeName>
    <alternativeName>
        <fullName evidence="7">D-xylose-NADP dehydrogenase</fullName>
    </alternativeName>
    <alternativeName>
        <fullName evidence="6">Dimeric dihydrodiol dehydrogenase</fullName>
    </alternativeName>
</protein>
<feature type="domain" description="GFO/IDH/MocA-like oxidoreductase" evidence="12">
    <location>
        <begin position="221"/>
        <end position="334"/>
    </location>
</feature>
<dbReference type="InterPro" id="IPR036291">
    <property type="entry name" value="NAD(P)-bd_dom_sf"/>
</dbReference>
<dbReference type="AlphaFoldDB" id="A0A553QKD8"/>
<evidence type="ECO:0000256" key="3">
    <source>
        <dbReference type="ARBA" id="ARBA00038853"/>
    </source>
</evidence>
<keyword evidence="14" id="KW-1185">Reference proteome</keyword>
<keyword evidence="2" id="KW-0560">Oxidoreductase</keyword>
<dbReference type="GO" id="GO:0047837">
    <property type="term" value="F:D-xylose 1-dehydrogenase (NADP+) activity"/>
    <property type="evidence" value="ECO:0007669"/>
    <property type="project" value="UniProtKB-EC"/>
</dbReference>
<evidence type="ECO:0000256" key="8">
    <source>
        <dbReference type="ARBA" id="ARBA00043025"/>
    </source>
</evidence>
<organism evidence="13 14">
    <name type="scientific">Danionella cerebrum</name>
    <dbReference type="NCBI Taxonomy" id="2873325"/>
    <lineage>
        <taxon>Eukaryota</taxon>
        <taxon>Metazoa</taxon>
        <taxon>Chordata</taxon>
        <taxon>Craniata</taxon>
        <taxon>Vertebrata</taxon>
        <taxon>Euteleostomi</taxon>
        <taxon>Actinopterygii</taxon>
        <taxon>Neopterygii</taxon>
        <taxon>Teleostei</taxon>
        <taxon>Ostariophysi</taxon>
        <taxon>Cypriniformes</taxon>
        <taxon>Danionidae</taxon>
        <taxon>Danioninae</taxon>
        <taxon>Danionella</taxon>
    </lineage>
</organism>
<comment type="catalytic activity">
    <reaction evidence="10">
        <text>D-xylose + NADP(+) = D-xylono-1,5-lactone + NADPH + H(+)</text>
        <dbReference type="Rhea" id="RHEA:22000"/>
        <dbReference type="ChEBI" id="CHEBI:15378"/>
        <dbReference type="ChEBI" id="CHEBI:15867"/>
        <dbReference type="ChEBI" id="CHEBI:53455"/>
        <dbReference type="ChEBI" id="CHEBI:57783"/>
        <dbReference type="ChEBI" id="CHEBI:58349"/>
        <dbReference type="EC" id="1.1.1.179"/>
    </reaction>
</comment>
<sequence>RLLWDSSLLLDNKKLLREFGPLFESVRSLRESGPLKNKIISFRDSDYQEKIVRLLNFTQRLKSLVGQEEIAQALRLLDLTQRLKSLVGQEEIAQALRCPVVVRFDPWKLAWYCHGDQVVAVAARDLSKAQEFAQTHKILRAYGSYEELARDPDIDVVYVGTIHPHHLQVSLLFMEHNKNILCEKPLAMNLREVNELLDGAWKSKVFLMEAVWTRFFPASLEISRLLSQNAVGKLKFFRAEFGVNLLGVSRSVKKDLGGGALLDIGIYCIQMALMVFDGERPESIQATGVLLDTGVDEAIVVTLRFSGQRLAVCTCTISAELPNEALIVGTSGTIKVPAHLWCPTSLIVSGVETQFPLPPPDLPLNFLNSTGMRYEAEEESRRMSHADSQLLAEIMDDARRQVGVIYDQDIAPAAALH</sequence>
<dbReference type="EC" id="1.1.1.179" evidence="4"/>
<comment type="similarity">
    <text evidence="1">Belongs to the Gfo/Idh/MocA family.</text>
</comment>
<feature type="non-terminal residue" evidence="13">
    <location>
        <position position="1"/>
    </location>
</feature>
<comment type="caution">
    <text evidence="13">The sequence shown here is derived from an EMBL/GenBank/DDBJ whole genome shotgun (WGS) entry which is preliminary data.</text>
</comment>
<dbReference type="Gene3D" id="3.40.50.720">
    <property type="entry name" value="NAD(P)-binding Rossmann-like Domain"/>
    <property type="match status" value="1"/>
</dbReference>
<dbReference type="Proteomes" id="UP000316079">
    <property type="component" value="Unassembled WGS sequence"/>
</dbReference>
<dbReference type="InterPro" id="IPR055170">
    <property type="entry name" value="GFO_IDH_MocA-like_dom"/>
</dbReference>
<reference evidence="13 14" key="1">
    <citation type="journal article" date="2019" name="Sci. Data">
        <title>Hybrid genome assembly and annotation of Danionella translucida.</title>
        <authorList>
            <person name="Kadobianskyi M."/>
            <person name="Schulze L."/>
            <person name="Schuelke M."/>
            <person name="Judkewitz B."/>
        </authorList>
    </citation>
    <scope>NUCLEOTIDE SEQUENCE [LARGE SCALE GENOMIC DNA]</scope>
    <source>
        <strain evidence="13 14">Bolton</strain>
    </source>
</reference>
<feature type="non-terminal residue" evidence="13">
    <location>
        <position position="417"/>
    </location>
</feature>
<dbReference type="PANTHER" id="PTHR22604:SF105">
    <property type="entry name" value="TRANS-1,2-DIHYDROBENZENE-1,2-DIOL DEHYDROGENASE"/>
    <property type="match status" value="1"/>
</dbReference>
<dbReference type="SUPFAM" id="SSF51735">
    <property type="entry name" value="NAD(P)-binding Rossmann-fold domains"/>
    <property type="match status" value="1"/>
</dbReference>
<evidence type="ECO:0000256" key="7">
    <source>
        <dbReference type="ARBA" id="ARBA00042988"/>
    </source>
</evidence>